<reference evidence="15" key="2">
    <citation type="submission" date="2015-02" db="UniProtKB">
        <authorList>
            <consortium name="EnsemblMetazoa"/>
        </authorList>
    </citation>
    <scope>IDENTIFICATION</scope>
</reference>
<dbReference type="GO" id="GO:0051289">
    <property type="term" value="P:protein homotetramerization"/>
    <property type="evidence" value="ECO:0007669"/>
    <property type="project" value="TreeGrafter"/>
</dbReference>
<evidence type="ECO:0000313" key="15">
    <source>
        <dbReference type="EnsemblMetazoa" id="SMAR002231-PA"/>
    </source>
</evidence>
<feature type="binding site" evidence="13">
    <location>
        <position position="31"/>
    </location>
    <ligand>
        <name>S-adenosyl-L-methionine</name>
        <dbReference type="ChEBI" id="CHEBI:59789"/>
    </ligand>
</feature>
<comment type="subunit">
    <text evidence="2">Homotetramer.</text>
</comment>
<dbReference type="InterPro" id="IPR025714">
    <property type="entry name" value="Methyltranfer_dom"/>
</dbReference>
<dbReference type="PROSITE" id="PS51600">
    <property type="entry name" value="SAM_GNMT"/>
    <property type="match status" value="1"/>
</dbReference>
<evidence type="ECO:0000256" key="5">
    <source>
        <dbReference type="ARBA" id="ARBA00022490"/>
    </source>
</evidence>
<reference evidence="16" key="1">
    <citation type="submission" date="2011-05" db="EMBL/GenBank/DDBJ databases">
        <authorList>
            <person name="Richards S.R."/>
            <person name="Qu J."/>
            <person name="Jiang H."/>
            <person name="Jhangiani S.N."/>
            <person name="Agravi P."/>
            <person name="Goodspeed R."/>
            <person name="Gross S."/>
            <person name="Mandapat C."/>
            <person name="Jackson L."/>
            <person name="Mathew T."/>
            <person name="Pu L."/>
            <person name="Thornton R."/>
            <person name="Saada N."/>
            <person name="Wilczek-Boney K.B."/>
            <person name="Lee S."/>
            <person name="Kovar C."/>
            <person name="Wu Y."/>
            <person name="Scherer S.E."/>
            <person name="Worley K.C."/>
            <person name="Muzny D.M."/>
            <person name="Gibbs R."/>
        </authorList>
    </citation>
    <scope>NUCLEOTIDE SEQUENCE</scope>
    <source>
        <strain evidence="16">Brora</strain>
    </source>
</reference>
<comment type="subcellular location">
    <subcellularLocation>
        <location evidence="1">Cytoplasm</location>
    </subcellularLocation>
</comment>
<keyword evidence="5" id="KW-0963">Cytoplasm</keyword>
<feature type="binding site" evidence="13">
    <location>
        <position position="86"/>
    </location>
    <ligand>
        <name>S-adenosyl-L-methionine</name>
        <dbReference type="ChEBI" id="CHEBI:59789"/>
    </ligand>
</feature>
<dbReference type="OMA" id="LETGCAP"/>
<protein>
    <recommendedName>
        <fullName evidence="4">Glycine N-methyltransferase</fullName>
        <ecNumber evidence="3">2.1.1.20</ecNumber>
    </recommendedName>
</protein>
<dbReference type="GO" id="GO:0017174">
    <property type="term" value="F:glycine N-methyltransferase activity"/>
    <property type="evidence" value="ECO:0007669"/>
    <property type="project" value="UniProtKB-EC"/>
</dbReference>
<dbReference type="PANTHER" id="PTHR16458:SF2">
    <property type="entry name" value="GLYCINE N-METHYLTRANSFERASE"/>
    <property type="match status" value="1"/>
</dbReference>
<dbReference type="EC" id="2.1.1.20" evidence="3"/>
<keyword evidence="9 12" id="KW-0949">S-adenosyl-L-methionine</keyword>
<evidence type="ECO:0000256" key="13">
    <source>
        <dbReference type="PIRSR" id="PIRSR000385-2"/>
    </source>
</evidence>
<keyword evidence="8 12" id="KW-0808">Transferase</keyword>
<dbReference type="PIRSF" id="PIRSF000385">
    <property type="entry name" value="Gly_N-mtase"/>
    <property type="match status" value="1"/>
</dbReference>
<dbReference type="PANTHER" id="PTHR16458">
    <property type="entry name" value="GLYCINE N-METHYLTRANSFERASE"/>
    <property type="match status" value="1"/>
</dbReference>
<evidence type="ECO:0000256" key="4">
    <source>
        <dbReference type="ARBA" id="ARBA00019972"/>
    </source>
</evidence>
<dbReference type="CDD" id="cd02440">
    <property type="entry name" value="AdoMet_MTases"/>
    <property type="match status" value="1"/>
</dbReference>
<comment type="catalytic activity">
    <reaction evidence="11">
        <text>glycine + S-adenosyl-L-methionine = sarcosine + S-adenosyl-L-homocysteine + H(+)</text>
        <dbReference type="Rhea" id="RHEA:19937"/>
        <dbReference type="ChEBI" id="CHEBI:15378"/>
        <dbReference type="ChEBI" id="CHEBI:57305"/>
        <dbReference type="ChEBI" id="CHEBI:57433"/>
        <dbReference type="ChEBI" id="CHEBI:57856"/>
        <dbReference type="ChEBI" id="CHEBI:59789"/>
        <dbReference type="EC" id="2.1.1.20"/>
    </reaction>
    <physiologicalReaction direction="left-to-right" evidence="11">
        <dbReference type="Rhea" id="RHEA:19938"/>
    </physiologicalReaction>
</comment>
<dbReference type="GO" id="GO:0046498">
    <property type="term" value="P:S-adenosylhomocysteine metabolic process"/>
    <property type="evidence" value="ECO:0007669"/>
    <property type="project" value="TreeGrafter"/>
</dbReference>
<feature type="binding site" evidence="13">
    <location>
        <position position="65"/>
    </location>
    <ligand>
        <name>S-adenosyl-L-methionine</name>
        <dbReference type="ChEBI" id="CHEBI:59789"/>
    </ligand>
</feature>
<dbReference type="HOGENOM" id="CLU_069129_0_0_1"/>
<dbReference type="eggNOG" id="ENOG502QRN6">
    <property type="taxonomic scope" value="Eukaryota"/>
</dbReference>
<proteinExistence type="inferred from homology"/>
<evidence type="ECO:0000256" key="12">
    <source>
        <dbReference type="PIRNR" id="PIRNR000385"/>
    </source>
</evidence>
<dbReference type="GO" id="GO:0016594">
    <property type="term" value="F:glycine binding"/>
    <property type="evidence" value="ECO:0007669"/>
    <property type="project" value="TreeGrafter"/>
</dbReference>
<evidence type="ECO:0000256" key="10">
    <source>
        <dbReference type="ARBA" id="ARBA00022954"/>
    </source>
</evidence>
<dbReference type="Gene3D" id="3.40.50.150">
    <property type="entry name" value="Vaccinia Virus protein VP39"/>
    <property type="match status" value="1"/>
</dbReference>
<organism evidence="15 16">
    <name type="scientific">Strigamia maritima</name>
    <name type="common">European centipede</name>
    <name type="synonym">Geophilus maritimus</name>
    <dbReference type="NCBI Taxonomy" id="126957"/>
    <lineage>
        <taxon>Eukaryota</taxon>
        <taxon>Metazoa</taxon>
        <taxon>Ecdysozoa</taxon>
        <taxon>Arthropoda</taxon>
        <taxon>Myriapoda</taxon>
        <taxon>Chilopoda</taxon>
        <taxon>Pleurostigmophora</taxon>
        <taxon>Geophilomorpha</taxon>
        <taxon>Linotaeniidae</taxon>
        <taxon>Strigamia</taxon>
    </lineage>
</organism>
<name>T1IMM2_STRMM</name>
<evidence type="ECO:0000256" key="6">
    <source>
        <dbReference type="ARBA" id="ARBA00022553"/>
    </source>
</evidence>
<feature type="binding site" evidence="13">
    <location>
        <position position="22"/>
    </location>
    <ligand>
        <name>S-adenosyl-L-methionine</name>
        <dbReference type="ChEBI" id="CHEBI:59789"/>
    </ligand>
</feature>
<dbReference type="InterPro" id="IPR029063">
    <property type="entry name" value="SAM-dependent_MTases_sf"/>
</dbReference>
<dbReference type="AlphaFoldDB" id="T1IMM2"/>
<comment type="similarity">
    <text evidence="12">Belongs to the class I-like SAM-binding methyltransferase superfamily. Glycine N-methyltransferase family.</text>
</comment>
<dbReference type="InterPro" id="IPR014369">
    <property type="entry name" value="Gly/Sar_N_MeTrfase"/>
</dbReference>
<dbReference type="FunFam" id="3.40.50.150:FF:000113">
    <property type="entry name" value="Glycine N-methyltransferase"/>
    <property type="match status" value="1"/>
</dbReference>
<dbReference type="GO" id="GO:0006111">
    <property type="term" value="P:regulation of gluconeogenesis"/>
    <property type="evidence" value="ECO:0007669"/>
    <property type="project" value="TreeGrafter"/>
</dbReference>
<evidence type="ECO:0000256" key="2">
    <source>
        <dbReference type="ARBA" id="ARBA00011881"/>
    </source>
</evidence>
<dbReference type="Proteomes" id="UP000014500">
    <property type="component" value="Unassembled WGS sequence"/>
</dbReference>
<dbReference type="Pfam" id="PF13847">
    <property type="entry name" value="Methyltransf_31"/>
    <property type="match status" value="1"/>
</dbReference>
<keyword evidence="6" id="KW-0597">Phosphoprotein</keyword>
<dbReference type="GO" id="GO:1901052">
    <property type="term" value="P:sarcosine metabolic process"/>
    <property type="evidence" value="ECO:0007669"/>
    <property type="project" value="TreeGrafter"/>
</dbReference>
<dbReference type="PhylomeDB" id="T1IMM2"/>
<feature type="binding site" evidence="13">
    <location>
        <begin position="117"/>
        <end position="118"/>
    </location>
    <ligand>
        <name>S-adenosyl-L-methionine</name>
        <dbReference type="ChEBI" id="CHEBI:59789"/>
    </ligand>
</feature>
<feature type="binding site" evidence="13">
    <location>
        <position position="143"/>
    </location>
    <ligand>
        <name>S-adenosyl-L-methionine</name>
        <dbReference type="ChEBI" id="CHEBI:59789"/>
    </ligand>
</feature>
<dbReference type="GO" id="GO:1904047">
    <property type="term" value="F:S-adenosyl-L-methionine binding"/>
    <property type="evidence" value="ECO:0007669"/>
    <property type="project" value="TreeGrafter"/>
</dbReference>
<sequence length="307" mass="35453">MVDSVYRTRSLGVATEGLPDQYADGKAAKVWEVYIGDKSTRTDHYKQFLTKMLKEYSCQHILDVACGTGVDSILLLEQGFRLTSVDASDKMLKYALIERWDRRKEEAFDRWVIEEANWLTLQDDFKNRNIFKPWGGFDAVICLGNSFAHLPDFEGDKQKIKLALRNFQEMVKPGGLFIIDHRNYDFILDTGRTPAKNIYYNSKNIKDIHTSILYQDGVPTIITLDYTMDVTNLGSQIDNSVEDVHTKKSALLDHFRLSYYPHRLTPFTKLIDEAFGYCEHHIFGDFKPMNEISDPPAFYIHVVKKPT</sequence>
<dbReference type="GO" id="GO:0046500">
    <property type="term" value="P:S-adenosylmethionine metabolic process"/>
    <property type="evidence" value="ECO:0007669"/>
    <property type="project" value="TreeGrafter"/>
</dbReference>
<keyword evidence="10" id="KW-0290">Folate-binding</keyword>
<dbReference type="Gene3D" id="3.30.46.10">
    <property type="entry name" value="Glycine N-methyltransferase, chain A, domain 1"/>
    <property type="match status" value="1"/>
</dbReference>
<keyword evidence="7 12" id="KW-0489">Methyltransferase</keyword>
<keyword evidence="16" id="KW-1185">Reference proteome</keyword>
<evidence type="ECO:0000256" key="11">
    <source>
        <dbReference type="ARBA" id="ARBA00048261"/>
    </source>
</evidence>
<evidence type="ECO:0000256" key="7">
    <source>
        <dbReference type="ARBA" id="ARBA00022603"/>
    </source>
</evidence>
<evidence type="ECO:0000256" key="8">
    <source>
        <dbReference type="ARBA" id="ARBA00022679"/>
    </source>
</evidence>
<feature type="binding site" evidence="13">
    <location>
        <position position="41"/>
    </location>
    <ligand>
        <name>S-adenosyl-L-methionine</name>
        <dbReference type="ChEBI" id="CHEBI:59789"/>
    </ligand>
</feature>
<dbReference type="GO" id="GO:0006730">
    <property type="term" value="P:one-carbon metabolic process"/>
    <property type="evidence" value="ECO:0007669"/>
    <property type="project" value="TreeGrafter"/>
</dbReference>
<feature type="domain" description="Methyltransferase" evidence="14">
    <location>
        <begin position="60"/>
        <end position="203"/>
    </location>
</feature>
<dbReference type="GO" id="GO:0042802">
    <property type="term" value="F:identical protein binding"/>
    <property type="evidence" value="ECO:0007669"/>
    <property type="project" value="TreeGrafter"/>
</dbReference>
<dbReference type="GO" id="GO:0005829">
    <property type="term" value="C:cytosol"/>
    <property type="evidence" value="ECO:0007669"/>
    <property type="project" value="TreeGrafter"/>
</dbReference>
<evidence type="ECO:0000259" key="14">
    <source>
        <dbReference type="Pfam" id="PF13847"/>
    </source>
</evidence>
<accession>T1IMM2</accession>
<dbReference type="STRING" id="126957.T1IMM2"/>
<evidence type="ECO:0000256" key="9">
    <source>
        <dbReference type="ARBA" id="ARBA00022691"/>
    </source>
</evidence>
<dbReference type="EMBL" id="JH431071">
    <property type="status" value="NOT_ANNOTATED_CDS"/>
    <property type="molecule type" value="Genomic_DNA"/>
</dbReference>
<dbReference type="EnsemblMetazoa" id="SMAR002231-RA">
    <property type="protein sequence ID" value="SMAR002231-PA"/>
    <property type="gene ID" value="SMAR002231"/>
</dbReference>
<evidence type="ECO:0000256" key="3">
    <source>
        <dbReference type="ARBA" id="ARBA00011999"/>
    </source>
</evidence>
<dbReference type="GO" id="GO:0005542">
    <property type="term" value="F:folic acid binding"/>
    <property type="evidence" value="ECO:0007669"/>
    <property type="project" value="UniProtKB-KW"/>
</dbReference>
<dbReference type="SUPFAM" id="SSF53335">
    <property type="entry name" value="S-adenosyl-L-methionine-dependent methyltransferases"/>
    <property type="match status" value="1"/>
</dbReference>
<dbReference type="GO" id="GO:0032259">
    <property type="term" value="P:methylation"/>
    <property type="evidence" value="ECO:0007669"/>
    <property type="project" value="UniProtKB-KW"/>
</dbReference>
<evidence type="ECO:0000256" key="1">
    <source>
        <dbReference type="ARBA" id="ARBA00004496"/>
    </source>
</evidence>
<evidence type="ECO:0000313" key="16">
    <source>
        <dbReference type="Proteomes" id="UP000014500"/>
    </source>
</evidence>